<accession>A0AAE1EIQ7</accession>
<protein>
    <submittedName>
        <fullName evidence="2">Uncharacterized protein</fullName>
    </submittedName>
</protein>
<reference evidence="2" key="1">
    <citation type="submission" date="2023-10" db="EMBL/GenBank/DDBJ databases">
        <title>Genome assemblies of two species of porcelain crab, Petrolisthes cinctipes and Petrolisthes manimaculis (Anomura: Porcellanidae).</title>
        <authorList>
            <person name="Angst P."/>
        </authorList>
    </citation>
    <scope>NUCLEOTIDE SEQUENCE</scope>
    <source>
        <strain evidence="2">PB745_01</strain>
        <tissue evidence="2">Gill</tissue>
    </source>
</reference>
<gene>
    <name evidence="2" type="ORF">Pcinc_039803</name>
</gene>
<dbReference type="Proteomes" id="UP001286313">
    <property type="component" value="Unassembled WGS sequence"/>
</dbReference>
<proteinExistence type="predicted"/>
<dbReference type="EMBL" id="JAWQEG010006874">
    <property type="protein sequence ID" value="KAK3853664.1"/>
    <property type="molecule type" value="Genomic_DNA"/>
</dbReference>
<feature type="signal peptide" evidence="1">
    <location>
        <begin position="1"/>
        <end position="21"/>
    </location>
</feature>
<evidence type="ECO:0000256" key="1">
    <source>
        <dbReference type="SAM" id="SignalP"/>
    </source>
</evidence>
<evidence type="ECO:0000313" key="3">
    <source>
        <dbReference type="Proteomes" id="UP001286313"/>
    </source>
</evidence>
<dbReference type="AlphaFoldDB" id="A0AAE1EIQ7"/>
<evidence type="ECO:0000313" key="2">
    <source>
        <dbReference type="EMBL" id="KAK3853664.1"/>
    </source>
</evidence>
<organism evidence="2 3">
    <name type="scientific">Petrolisthes cinctipes</name>
    <name type="common">Flat porcelain crab</name>
    <dbReference type="NCBI Taxonomy" id="88211"/>
    <lineage>
        <taxon>Eukaryota</taxon>
        <taxon>Metazoa</taxon>
        <taxon>Ecdysozoa</taxon>
        <taxon>Arthropoda</taxon>
        <taxon>Crustacea</taxon>
        <taxon>Multicrustacea</taxon>
        <taxon>Malacostraca</taxon>
        <taxon>Eumalacostraca</taxon>
        <taxon>Eucarida</taxon>
        <taxon>Decapoda</taxon>
        <taxon>Pleocyemata</taxon>
        <taxon>Anomura</taxon>
        <taxon>Galatheoidea</taxon>
        <taxon>Porcellanidae</taxon>
        <taxon>Petrolisthes</taxon>
    </lineage>
</organism>
<comment type="caution">
    <text evidence="2">The sequence shown here is derived from an EMBL/GenBank/DDBJ whole genome shotgun (WGS) entry which is preliminary data.</text>
</comment>
<name>A0AAE1EIQ7_PETCI</name>
<feature type="chain" id="PRO_5042177166" evidence="1">
    <location>
        <begin position="22"/>
        <end position="238"/>
    </location>
</feature>
<keyword evidence="1" id="KW-0732">Signal</keyword>
<keyword evidence="3" id="KW-1185">Reference proteome</keyword>
<sequence>MFRSGLLMVVVLVLLSPGVLGYGVPREPLGQQQKTPIILFPSEPQETIPPKLISCPPEQLVEVTVTETELVPTYHTTTATEYITSTLDNYHTETLYQTTTLVQPSYVTETQYQTEYQTEYATEYLTETQHHTQTVSTTEIDYQTIYSTVVEPTYVTEIAYQTEYLTDFVTEYLTATERLTSTQYHTETEVQVSSVYVTNVDTVTVTEPHYVTTTAQVEVERLVSIPCVPTQVKGGYGR</sequence>